<sequence length="316" mass="31544">MSEIARHWRVLAGGIAATAAGAIGVLGVAGTTASAQPIVPPPPQPAPATVTQTVTVAPNATPQAVGQPGVTTATGPAAVPAGVTAAVPAAPAPPTVTITPATSGTLTEYFAAKGITMEPQSSQDFRALNIVLPMPRGWATIPDPNVPDAFAVIADRVGGNGLYSSNAQVVVYKLIGQFDPVEAISHGFVDSQQLPAWRSTDASFADFGGMPSSLIEGTYRDSSLTLNTSRRHVIAPSGPDHYLVSLAVTTSVDQVLPAADATDAIVTGFKVSAPTAAPPPPAPEAAPAGAAPGQPAPPAPAVPLVASPPQPLGLQG</sequence>
<evidence type="ECO:0000256" key="2">
    <source>
        <dbReference type="SAM" id="MobiDB-lite"/>
    </source>
</evidence>
<dbReference type="InterPro" id="IPR019674">
    <property type="entry name" value="Lipoprotein_LpqN/LpqT-like"/>
</dbReference>
<feature type="region of interest" description="Disordered" evidence="2">
    <location>
        <begin position="275"/>
        <end position="316"/>
    </location>
</feature>
<gene>
    <name evidence="3" type="ORF">AELLOGFF_03873</name>
</gene>
<dbReference type="Gene3D" id="3.40.1000.10">
    <property type="entry name" value="Mog1/PsbP, alpha/beta/alpha sandwich"/>
    <property type="match status" value="1"/>
</dbReference>
<evidence type="ECO:0000313" key="4">
    <source>
        <dbReference type="Proteomes" id="UP000430146"/>
    </source>
</evidence>
<name>A0A5S9QD53_MYCVN</name>
<accession>A0A5S9QD53</accession>
<reference evidence="3 4" key="1">
    <citation type="submission" date="2019-11" db="EMBL/GenBank/DDBJ databases">
        <authorList>
            <person name="Holert J."/>
        </authorList>
    </citation>
    <scope>NUCLEOTIDE SEQUENCE [LARGE SCALE GENOMIC DNA]</scope>
    <source>
        <strain evidence="3">BC8_1</strain>
    </source>
</reference>
<keyword evidence="4" id="KW-1185">Reference proteome</keyword>
<organism evidence="3 4">
    <name type="scientific">Mycolicibacterium vanbaalenii</name>
    <name type="common">Mycobacterium vanbaalenii</name>
    <dbReference type="NCBI Taxonomy" id="110539"/>
    <lineage>
        <taxon>Bacteria</taxon>
        <taxon>Bacillati</taxon>
        <taxon>Actinomycetota</taxon>
        <taxon>Actinomycetes</taxon>
        <taxon>Mycobacteriales</taxon>
        <taxon>Mycobacteriaceae</taxon>
        <taxon>Mycolicibacterium</taxon>
    </lineage>
</organism>
<proteinExistence type="predicted"/>
<dbReference type="OrthoDB" id="4752473at2"/>
<protein>
    <submittedName>
        <fullName evidence="3">Proline-rich 28 kDa antigen</fullName>
    </submittedName>
</protein>
<dbReference type="AlphaFoldDB" id="A0A5S9QD53"/>
<keyword evidence="1" id="KW-0732">Signal</keyword>
<dbReference type="RefSeq" id="WP_159230502.1">
    <property type="nucleotide sequence ID" value="NZ_CACSIP010000014.1"/>
</dbReference>
<evidence type="ECO:0000256" key="1">
    <source>
        <dbReference type="ARBA" id="ARBA00022729"/>
    </source>
</evidence>
<evidence type="ECO:0000313" key="3">
    <source>
        <dbReference type="EMBL" id="CAA0116183.1"/>
    </source>
</evidence>
<dbReference type="EMBL" id="CACSIP010000014">
    <property type="protein sequence ID" value="CAA0116183.1"/>
    <property type="molecule type" value="Genomic_DNA"/>
</dbReference>
<dbReference type="Proteomes" id="UP000430146">
    <property type="component" value="Unassembled WGS sequence"/>
</dbReference>
<dbReference type="Pfam" id="PF10738">
    <property type="entry name" value="Lpp-LpqN"/>
    <property type="match status" value="1"/>
</dbReference>
<feature type="compositionally biased region" description="Pro residues" evidence="2">
    <location>
        <begin position="294"/>
        <end position="316"/>
    </location>
</feature>